<comment type="similarity">
    <text evidence="2">Belongs to the vir family.</text>
</comment>
<feature type="compositionally biased region" description="Polar residues" evidence="6">
    <location>
        <begin position="105"/>
        <end position="121"/>
    </location>
</feature>
<feature type="compositionally biased region" description="Low complexity" evidence="6">
    <location>
        <begin position="1498"/>
        <end position="1508"/>
    </location>
</feature>
<feature type="domain" description="Virilizer N-terminal" evidence="7">
    <location>
        <begin position="7"/>
        <end position="56"/>
    </location>
</feature>
<name>A0ABY7ETS7_MYAAR</name>
<feature type="region of interest" description="Disordered" evidence="6">
    <location>
        <begin position="85"/>
        <end position="121"/>
    </location>
</feature>
<proteinExistence type="inferred from homology"/>
<feature type="region of interest" description="Disordered" evidence="6">
    <location>
        <begin position="1128"/>
        <end position="1153"/>
    </location>
</feature>
<keyword evidence="5" id="KW-0539">Nucleus</keyword>
<feature type="compositionally biased region" description="Basic and acidic residues" evidence="6">
    <location>
        <begin position="1542"/>
        <end position="1555"/>
    </location>
</feature>
<keyword evidence="9" id="KW-1185">Reference proteome</keyword>
<feature type="domain" description="Virilizer N-terminal" evidence="7">
    <location>
        <begin position="57"/>
        <end position="267"/>
    </location>
</feature>
<reference evidence="8" key="1">
    <citation type="submission" date="2022-11" db="EMBL/GenBank/DDBJ databases">
        <title>Centuries of genome instability and evolution in soft-shell clam transmissible cancer (bioRxiv).</title>
        <authorList>
            <person name="Hart S.F.M."/>
            <person name="Yonemitsu M.A."/>
            <person name="Giersch R.M."/>
            <person name="Beal B.F."/>
            <person name="Arriagada G."/>
            <person name="Davis B.W."/>
            <person name="Ostrander E.A."/>
            <person name="Goff S.P."/>
            <person name="Metzger M.J."/>
        </authorList>
    </citation>
    <scope>NUCLEOTIDE SEQUENCE</scope>
    <source>
        <strain evidence="8">MELC-2E11</strain>
        <tissue evidence="8">Siphon/mantle</tissue>
    </source>
</reference>
<dbReference type="PANTHER" id="PTHR23185:SF0">
    <property type="entry name" value="PROTEIN VIRILIZER HOMOLOG"/>
    <property type="match status" value="1"/>
</dbReference>
<feature type="compositionally biased region" description="Basic and acidic residues" evidence="6">
    <location>
        <begin position="1510"/>
        <end position="1521"/>
    </location>
</feature>
<evidence type="ECO:0000256" key="2">
    <source>
        <dbReference type="ARBA" id="ARBA00008371"/>
    </source>
</evidence>
<feature type="region of interest" description="Disordered" evidence="6">
    <location>
        <begin position="1487"/>
        <end position="1563"/>
    </location>
</feature>
<feature type="compositionally biased region" description="Basic and acidic residues" evidence="6">
    <location>
        <begin position="180"/>
        <end position="340"/>
    </location>
</feature>
<dbReference type="EMBL" id="CP111019">
    <property type="protein sequence ID" value="WAR13260.1"/>
    <property type="molecule type" value="Genomic_DNA"/>
</dbReference>
<evidence type="ECO:0000256" key="5">
    <source>
        <dbReference type="ARBA" id="ARBA00023242"/>
    </source>
</evidence>
<keyword evidence="4" id="KW-0508">mRNA splicing</keyword>
<dbReference type="InterPro" id="IPR031801">
    <property type="entry name" value="VIR_N"/>
</dbReference>
<accession>A0ABY7ETS7</accession>
<evidence type="ECO:0000256" key="4">
    <source>
        <dbReference type="ARBA" id="ARBA00023187"/>
    </source>
</evidence>
<sequence length="1648" mass="187265">MVENRQEMELLFFETFSHESAEELNLDLVQFPRPVVIEEVRVIPLQTRVQADVPGGIPTDGLILKGWYNTLTIAIYGELTSVSVQTESLPPPPPPQPKKLVASVPQGSQTPGVKIEPTSSTPLSIKIEPKVEPKEWDATSQMLAQPPVVIATPHTTQHPLDYIQEQLNQANLQDYPRPGEFPRHPADTDRFSPDGHGGRERYDDGRERTDSWNYHDQDRRSRDYPTSREGSRDRDREYRGDYRDDRDRERDWDRDKRDRGSRDRDSKERYDDRGDRGRGYDERRDRDFDRGDRDRDSNRDRNFERDQRDREMNIERERGRDYDRDQGREEGYREGERERELELEPQTIRVIGRDIREAGFRDRTRDDFRDMSRDVFMETEAPRSPSIGQDQGPFHQIEEREAETFEQLSVEQVGSPVEQGYMSDGDYEAISSEDELIDIDTELGIDYEMEEEAFSYITSPFNPYQFEATSLTTFKDISQTKFEQEKASLLHPDYVRPDNWVEAMESVPSLLPKGLSYLLYVEPNPGALDYLLDWAMEGLNEARAMAQPESTYKVRHLKMGFKLAGALCCCDSNVAVKCLERGVQERLLDNFESKFMSFSLKLQIAAALHHSTRLQDGLEWFLGTHKLQGEQSGQRSLSNYQRTVMVLLQKKQVVRVIVAMTTLIKKVHLYEVMNKLALPLENQLLESLLVIVSSPTMCCMPTLFGAVRSLVQRIMGEQHGLVYLASRPDTTNKIIQALIQITDSEDVSEENVAQQLGVEMIYYLQALGLIDKLAAYHQLPGDDREDAKLRKSVSAGYSTELLNIVVHYSDSVEFLQRHSKHLLAIGEQEFSSKLARLKEWLLPLKSLTIFSHNGLPAIIEQLMVLKNDVLKLPRGLITVLRILKNLAVAPQNDFPEDKNEEMKYKYVLVELFSADCLPVFVTILQKLSELMLRPWQKGVPKSSETLSLYLFIMKPCLEMAKAITQYLIMARGTEIQREIVDTIASYTQPLSQPSQEKDKISESLWTLAIRDLLKFTMKAPYTYLSGLQMLSELLPLPLPLQTKEPLTTEEVQLAINTRKLWSAHLLPLHTTLHGIVRTLATTSCQPLQQILRKICFQMSDLASPTASMITQCILDILLEHIESIGNLEKGGDRPGAQSAADKPQEPRPAPSPEDYKVVLATLGRFLNLLAYLLSQPAIKCTMLRIIGSDGEDKYQSVLPRMLDILNTVCDRPEHIQDQESIVSILQSLCDLEVTLLAGDSNVSIPEQVVNALPCVPQLTQIIEALFVHIAHPSHNTFEKHKSAVYRLLQRIKIKFSKDSSDTLSTFSTTLEFLRLLVCTDMPDTRSITLTNQELREVVGWNKDVTNHPLIDLQKLLDESLKEEEALDSLLESVNSLLAVLRAESPQKQKPDVSPPVVPEPLSLHTLFNTRSVYTVTDADDDRLTTTFWQTTFEADVPDLVPYDLEAICLKYCRDFNIEEELKRDTGLPSDEELTKPKKLKGIARGLAAQANRHDNFRNRPPNTSRPPSMHVDDFMKLEQKSEQNTSGPDNRDNNFIHNRGRGGFERGRGSFDRGRGGRFFTPPGSFRRDAMTGLCLVREETVGVGAGLSPGAGVHGEEGTGLVPGLKMTGLEETIWEGSAVTAILDDTRAARQLLMMCTVDLPLCLYM</sequence>
<evidence type="ECO:0000256" key="6">
    <source>
        <dbReference type="SAM" id="MobiDB-lite"/>
    </source>
</evidence>
<evidence type="ECO:0000256" key="3">
    <source>
        <dbReference type="ARBA" id="ARBA00022664"/>
    </source>
</evidence>
<comment type="subcellular location">
    <subcellularLocation>
        <location evidence="1">Nucleus</location>
    </subcellularLocation>
</comment>
<evidence type="ECO:0000313" key="9">
    <source>
        <dbReference type="Proteomes" id="UP001164746"/>
    </source>
</evidence>
<gene>
    <name evidence="8" type="ORF">MAR_027440</name>
</gene>
<keyword evidence="3" id="KW-0507">mRNA processing</keyword>
<evidence type="ECO:0000256" key="1">
    <source>
        <dbReference type="ARBA" id="ARBA00004123"/>
    </source>
</evidence>
<dbReference type="Pfam" id="PF15912">
    <property type="entry name" value="VIR_N"/>
    <property type="match status" value="2"/>
</dbReference>
<dbReference type="InterPro" id="IPR026736">
    <property type="entry name" value="Virilizer"/>
</dbReference>
<organism evidence="8 9">
    <name type="scientific">Mya arenaria</name>
    <name type="common">Soft-shell clam</name>
    <dbReference type="NCBI Taxonomy" id="6604"/>
    <lineage>
        <taxon>Eukaryota</taxon>
        <taxon>Metazoa</taxon>
        <taxon>Spiralia</taxon>
        <taxon>Lophotrochozoa</taxon>
        <taxon>Mollusca</taxon>
        <taxon>Bivalvia</taxon>
        <taxon>Autobranchia</taxon>
        <taxon>Heteroconchia</taxon>
        <taxon>Euheterodonta</taxon>
        <taxon>Imparidentia</taxon>
        <taxon>Neoheterodontei</taxon>
        <taxon>Myida</taxon>
        <taxon>Myoidea</taxon>
        <taxon>Myidae</taxon>
        <taxon>Mya</taxon>
    </lineage>
</organism>
<dbReference type="PANTHER" id="PTHR23185">
    <property type="entry name" value="PROTEIN VIRILIZER HOMOLOG"/>
    <property type="match status" value="1"/>
</dbReference>
<feature type="region of interest" description="Disordered" evidence="6">
    <location>
        <begin position="173"/>
        <end position="340"/>
    </location>
</feature>
<evidence type="ECO:0000313" key="8">
    <source>
        <dbReference type="EMBL" id="WAR13260.1"/>
    </source>
</evidence>
<protein>
    <submittedName>
        <fullName evidence="8">VIR-like protein</fullName>
    </submittedName>
</protein>
<evidence type="ECO:0000259" key="7">
    <source>
        <dbReference type="Pfam" id="PF15912"/>
    </source>
</evidence>
<dbReference type="Proteomes" id="UP001164746">
    <property type="component" value="Chromosome 8"/>
</dbReference>